<dbReference type="EMBL" id="JAZHFS010000038">
    <property type="protein sequence ID" value="MEF2115087.1"/>
    <property type="molecule type" value="Genomic_DNA"/>
</dbReference>
<proteinExistence type="predicted"/>
<accession>A0ABU7UWX7</accession>
<dbReference type="Proteomes" id="UP001498469">
    <property type="component" value="Unassembled WGS sequence"/>
</dbReference>
<reference evidence="1 2" key="1">
    <citation type="submission" date="2023-11" db="EMBL/GenBank/DDBJ databases">
        <title>Draft genome sequence of a psychrophilic Clostridium strain from permafrost water brine.</title>
        <authorList>
            <person name="Shcherbakova V.A."/>
            <person name="Trubitsyn V.E."/>
            <person name="Zakharyuk A.G."/>
        </authorList>
    </citation>
    <scope>NUCLEOTIDE SEQUENCE [LARGE SCALE GENOMIC DNA]</scope>
    <source>
        <strain evidence="1 2">14F</strain>
    </source>
</reference>
<keyword evidence="2" id="KW-1185">Reference proteome</keyword>
<organism evidence="1 2">
    <name type="scientific">Clostridium frigoriphilum</name>
    <dbReference type="NCBI Taxonomy" id="443253"/>
    <lineage>
        <taxon>Bacteria</taxon>
        <taxon>Bacillati</taxon>
        <taxon>Bacillota</taxon>
        <taxon>Clostridia</taxon>
        <taxon>Eubacteriales</taxon>
        <taxon>Clostridiaceae</taxon>
        <taxon>Clostridium</taxon>
    </lineage>
</organism>
<gene>
    <name evidence="1" type="ORF">SJI18_22660</name>
</gene>
<evidence type="ECO:0000313" key="1">
    <source>
        <dbReference type="EMBL" id="MEF2115087.1"/>
    </source>
</evidence>
<sequence>MEIKNNEIYDIFLSLSYSQLKDLFRKAKSKQEQDFYMTLSNMVLQREQEKVIGK</sequence>
<evidence type="ECO:0000313" key="2">
    <source>
        <dbReference type="Proteomes" id="UP001498469"/>
    </source>
</evidence>
<dbReference type="RefSeq" id="WP_216213641.1">
    <property type="nucleotide sequence ID" value="NZ_JAZHFS010000038.1"/>
</dbReference>
<comment type="caution">
    <text evidence="1">The sequence shown here is derived from an EMBL/GenBank/DDBJ whole genome shotgun (WGS) entry which is preliminary data.</text>
</comment>
<name>A0ABU7UWX7_9CLOT</name>
<protein>
    <submittedName>
        <fullName evidence="1">Uncharacterized protein</fullName>
    </submittedName>
</protein>